<accession>A0A450U7J8</accession>
<name>A0A450U7J8_9GAMM</name>
<evidence type="ECO:0000313" key="1">
    <source>
        <dbReference type="EMBL" id="VFJ87768.1"/>
    </source>
</evidence>
<dbReference type="EMBL" id="CAADFH010000002">
    <property type="protein sequence ID" value="VFJ87768.1"/>
    <property type="molecule type" value="Genomic_DNA"/>
</dbReference>
<reference evidence="1" key="1">
    <citation type="submission" date="2019-02" db="EMBL/GenBank/DDBJ databases">
        <authorList>
            <person name="Gruber-Vodicka R. H."/>
            <person name="Seah K. B. B."/>
        </authorList>
    </citation>
    <scope>NUCLEOTIDE SEQUENCE</scope>
    <source>
        <strain evidence="1">BECK_M6</strain>
    </source>
</reference>
<dbReference type="AlphaFoldDB" id="A0A450U7J8"/>
<gene>
    <name evidence="1" type="ORF">BECKLFY1418A_GA0070994_100254</name>
</gene>
<proteinExistence type="predicted"/>
<sequence length="236" mass="27689">MSEMAALRNLWSRPTWEDRRAHYLAVFERALVLLGEEKKLPTEERELSRRLWFKLLIVCRGLDPEERFGRPMGKAKNLLDPKSDAIQTHEEKEPDFQWRYDDPKVSDPQFAMRSFTIECKLLGKRGLSRKYVKEGIIRFQHPGWKYGRDLPDGAMIGYIQAMDHDGILAEINDTLRHGAINGLARDNPDWQKGGVSKLMHHFVREFPVESFRLIHFWLDLRSQGDNLQANEIFLEE</sequence>
<organism evidence="1">
    <name type="scientific">Candidatus Kentrum sp. LFY</name>
    <dbReference type="NCBI Taxonomy" id="2126342"/>
    <lineage>
        <taxon>Bacteria</taxon>
        <taxon>Pseudomonadati</taxon>
        <taxon>Pseudomonadota</taxon>
        <taxon>Gammaproteobacteria</taxon>
        <taxon>Candidatus Kentrum</taxon>
    </lineage>
</organism>
<protein>
    <submittedName>
        <fullName evidence="1">Uncharacterized protein</fullName>
    </submittedName>
</protein>